<dbReference type="NCBIfam" id="TIGR03619">
    <property type="entry name" value="F420_Rv2161c"/>
    <property type="match status" value="1"/>
</dbReference>
<dbReference type="InterPro" id="IPR036661">
    <property type="entry name" value="Luciferase-like_sf"/>
</dbReference>
<keyword evidence="4" id="KW-0503">Monooxygenase</keyword>
<reference evidence="6 7" key="1">
    <citation type="submission" date="2015-09" db="EMBL/GenBank/DDBJ databases">
        <title>Draft genome sequence of Kouleothrix aurantiaca JCM 19913.</title>
        <authorList>
            <person name="Hemp J."/>
        </authorList>
    </citation>
    <scope>NUCLEOTIDE SEQUENCE [LARGE SCALE GENOMIC DNA]</scope>
    <source>
        <strain evidence="6 7">COM-B</strain>
    </source>
</reference>
<dbReference type="InterPro" id="IPR011251">
    <property type="entry name" value="Luciferase-like_dom"/>
</dbReference>
<keyword evidence="2" id="KW-0288">FMN</keyword>
<feature type="domain" description="Luciferase-like" evidence="5">
    <location>
        <begin position="16"/>
        <end position="245"/>
    </location>
</feature>
<evidence type="ECO:0000313" key="7">
    <source>
        <dbReference type="Proteomes" id="UP000050509"/>
    </source>
</evidence>
<dbReference type="PATRIC" id="fig|186479.3.peg.9786"/>
<keyword evidence="3" id="KW-0560">Oxidoreductase</keyword>
<sequence>MRFGLLVQMTGLLGYPQPLARLAREAEAAGWDGFFIWDVFGGDKAAPSPVVDPWIALAAIAATTERIRFGPMVTPLPRRRPWKVAREAASLDHLSSGRLILGVGIGTPPEEFARFGEEPDPRIRAEMLDEGLEVLTGLWSGEPFSFHGRHYRVEEATLLPRPVQQPRIPIWVGGTWPRKPSFRRAARWDGVFPGGLNGNLTLDEIHEMVGFIQSQRPSGEPLDVMVGGDVPFDNPERAGEILAEYAAAGVTWWMEGVGEWRGDVEAMARFIQGGPPGR</sequence>
<dbReference type="Proteomes" id="UP000050509">
    <property type="component" value="Unassembled WGS sequence"/>
</dbReference>
<dbReference type="GO" id="GO:0046306">
    <property type="term" value="P:alkanesulfonate catabolic process"/>
    <property type="evidence" value="ECO:0007669"/>
    <property type="project" value="TreeGrafter"/>
</dbReference>
<evidence type="ECO:0000256" key="2">
    <source>
        <dbReference type="ARBA" id="ARBA00022643"/>
    </source>
</evidence>
<keyword evidence="1" id="KW-0285">Flavoprotein</keyword>
<organism evidence="6 7">
    <name type="scientific">Kouleothrix aurantiaca</name>
    <dbReference type="NCBI Taxonomy" id="186479"/>
    <lineage>
        <taxon>Bacteria</taxon>
        <taxon>Bacillati</taxon>
        <taxon>Chloroflexota</taxon>
        <taxon>Chloroflexia</taxon>
        <taxon>Chloroflexales</taxon>
        <taxon>Roseiflexineae</taxon>
        <taxon>Roseiflexaceae</taxon>
        <taxon>Kouleothrix</taxon>
    </lineage>
</organism>
<dbReference type="InterPro" id="IPR019921">
    <property type="entry name" value="Lucif-like_OxRdtase_Rv2161c"/>
</dbReference>
<dbReference type="PANTHER" id="PTHR42847">
    <property type="entry name" value="ALKANESULFONATE MONOOXYGENASE"/>
    <property type="match status" value="1"/>
</dbReference>
<evidence type="ECO:0000259" key="5">
    <source>
        <dbReference type="Pfam" id="PF00296"/>
    </source>
</evidence>
<proteinExistence type="predicted"/>
<evidence type="ECO:0000256" key="3">
    <source>
        <dbReference type="ARBA" id="ARBA00023002"/>
    </source>
</evidence>
<dbReference type="PANTHER" id="PTHR42847:SF4">
    <property type="entry name" value="ALKANESULFONATE MONOOXYGENASE-RELATED"/>
    <property type="match status" value="1"/>
</dbReference>
<gene>
    <name evidence="6" type="ORF">SE17_00855</name>
</gene>
<dbReference type="EMBL" id="LJCR01000007">
    <property type="protein sequence ID" value="KPV54919.1"/>
    <property type="molecule type" value="Genomic_DNA"/>
</dbReference>
<dbReference type="AlphaFoldDB" id="A0A0P9DB39"/>
<accession>A0A0P9DB39</accession>
<evidence type="ECO:0000256" key="4">
    <source>
        <dbReference type="ARBA" id="ARBA00023033"/>
    </source>
</evidence>
<dbReference type="InterPro" id="IPR050172">
    <property type="entry name" value="SsuD_RutA_monooxygenase"/>
</dbReference>
<evidence type="ECO:0000313" key="6">
    <source>
        <dbReference type="EMBL" id="KPV54919.1"/>
    </source>
</evidence>
<name>A0A0P9DB39_9CHLR</name>
<dbReference type="SUPFAM" id="SSF51679">
    <property type="entry name" value="Bacterial luciferase-like"/>
    <property type="match status" value="1"/>
</dbReference>
<dbReference type="Gene3D" id="3.20.20.30">
    <property type="entry name" value="Luciferase-like domain"/>
    <property type="match status" value="1"/>
</dbReference>
<protein>
    <recommendedName>
        <fullName evidence="5">Luciferase-like domain-containing protein</fullName>
    </recommendedName>
</protein>
<keyword evidence="7" id="KW-1185">Reference proteome</keyword>
<dbReference type="Pfam" id="PF00296">
    <property type="entry name" value="Bac_luciferase"/>
    <property type="match status" value="1"/>
</dbReference>
<evidence type="ECO:0000256" key="1">
    <source>
        <dbReference type="ARBA" id="ARBA00022630"/>
    </source>
</evidence>
<dbReference type="GO" id="GO:0008726">
    <property type="term" value="F:alkanesulfonate monooxygenase activity"/>
    <property type="evidence" value="ECO:0007669"/>
    <property type="project" value="TreeGrafter"/>
</dbReference>
<comment type="caution">
    <text evidence="6">The sequence shown here is derived from an EMBL/GenBank/DDBJ whole genome shotgun (WGS) entry which is preliminary data.</text>
</comment>